<sequence>MLLSIDRWNPETGLKTWFQTTSIQKGMKEGSGSKKEKKTGKSQGKGKKPLPPPTGDMNSGSDDDDDDEDGVGAPVPKPLVKVTETYQLVVSLARDERYRNAFRPLEEASKISPMEMIGIPLLVYAVHISRVPTSTEPNMPPVTPAAMERTSRLIILMRKHLHATYPNTVRMNSNVGKTMADYCLESAISG</sequence>
<evidence type="ECO:0000313" key="2">
    <source>
        <dbReference type="EMBL" id="KAL0567098.1"/>
    </source>
</evidence>
<evidence type="ECO:0000256" key="1">
    <source>
        <dbReference type="SAM" id="MobiDB-lite"/>
    </source>
</evidence>
<keyword evidence="3" id="KW-1185">Reference proteome</keyword>
<evidence type="ECO:0000313" key="3">
    <source>
        <dbReference type="Proteomes" id="UP001465976"/>
    </source>
</evidence>
<dbReference type="EMBL" id="JBAHYK010001677">
    <property type="protein sequence ID" value="KAL0567098.1"/>
    <property type="molecule type" value="Genomic_DNA"/>
</dbReference>
<feature type="compositionally biased region" description="Basic residues" evidence="1">
    <location>
        <begin position="35"/>
        <end position="48"/>
    </location>
</feature>
<accession>A0ABR3EW03</accession>
<protein>
    <submittedName>
        <fullName evidence="2">Uncharacterized protein</fullName>
    </submittedName>
</protein>
<name>A0ABR3EW03_9AGAR</name>
<feature type="compositionally biased region" description="Acidic residues" evidence="1">
    <location>
        <begin position="61"/>
        <end position="70"/>
    </location>
</feature>
<proteinExistence type="predicted"/>
<reference evidence="2 3" key="1">
    <citation type="submission" date="2024-02" db="EMBL/GenBank/DDBJ databases">
        <title>A draft genome for the cacao thread blight pathogen Marasmius crinis-equi.</title>
        <authorList>
            <person name="Cohen S.P."/>
            <person name="Baruah I.K."/>
            <person name="Amoako-Attah I."/>
            <person name="Bukari Y."/>
            <person name="Meinhardt L.W."/>
            <person name="Bailey B.A."/>
        </authorList>
    </citation>
    <scope>NUCLEOTIDE SEQUENCE [LARGE SCALE GENOMIC DNA]</scope>
    <source>
        <strain evidence="2 3">GH-76</strain>
    </source>
</reference>
<comment type="caution">
    <text evidence="2">The sequence shown here is derived from an EMBL/GenBank/DDBJ whole genome shotgun (WGS) entry which is preliminary data.</text>
</comment>
<gene>
    <name evidence="2" type="ORF">V5O48_014895</name>
</gene>
<dbReference type="Proteomes" id="UP001465976">
    <property type="component" value="Unassembled WGS sequence"/>
</dbReference>
<organism evidence="2 3">
    <name type="scientific">Marasmius crinis-equi</name>
    <dbReference type="NCBI Taxonomy" id="585013"/>
    <lineage>
        <taxon>Eukaryota</taxon>
        <taxon>Fungi</taxon>
        <taxon>Dikarya</taxon>
        <taxon>Basidiomycota</taxon>
        <taxon>Agaricomycotina</taxon>
        <taxon>Agaricomycetes</taxon>
        <taxon>Agaricomycetidae</taxon>
        <taxon>Agaricales</taxon>
        <taxon>Marasmiineae</taxon>
        <taxon>Marasmiaceae</taxon>
        <taxon>Marasmius</taxon>
    </lineage>
</organism>
<feature type="region of interest" description="Disordered" evidence="1">
    <location>
        <begin position="1"/>
        <end position="77"/>
    </location>
</feature>